<dbReference type="Proteomes" id="UP001177021">
    <property type="component" value="Unassembled WGS sequence"/>
</dbReference>
<dbReference type="EMBL" id="CASHSV030000002">
    <property type="protein sequence ID" value="CAJ2635963.1"/>
    <property type="molecule type" value="Genomic_DNA"/>
</dbReference>
<proteinExistence type="predicted"/>
<sequence length="135" mass="16234">MGHMSYNRVSNGTNKGFRLNPRKFYVLRLRKRFNIFLRIFYSWKLSYGDALQMLKRVFCRKSGFKRKNSSRRSLVRDEEIKGQDQNWKMRSSYGRSNSFYAEAIEDCLEFIKRTSISSKDQIHQDPIIHIHNRNS</sequence>
<reference evidence="1" key="1">
    <citation type="submission" date="2023-10" db="EMBL/GenBank/DDBJ databases">
        <authorList>
            <person name="Rodriguez Cubillos JULIANA M."/>
            <person name="De Vega J."/>
        </authorList>
    </citation>
    <scope>NUCLEOTIDE SEQUENCE</scope>
</reference>
<protein>
    <submittedName>
        <fullName evidence="1">Uncharacterized protein</fullName>
    </submittedName>
</protein>
<evidence type="ECO:0000313" key="2">
    <source>
        <dbReference type="Proteomes" id="UP001177021"/>
    </source>
</evidence>
<evidence type="ECO:0000313" key="1">
    <source>
        <dbReference type="EMBL" id="CAJ2635963.1"/>
    </source>
</evidence>
<name>A0ACB0IWI5_TRIPR</name>
<accession>A0ACB0IWI5</accession>
<keyword evidence="2" id="KW-1185">Reference proteome</keyword>
<gene>
    <name evidence="1" type="ORF">MILVUS5_LOCUS6544</name>
</gene>
<comment type="caution">
    <text evidence="1">The sequence shown here is derived from an EMBL/GenBank/DDBJ whole genome shotgun (WGS) entry which is preliminary data.</text>
</comment>
<organism evidence="1 2">
    <name type="scientific">Trifolium pratense</name>
    <name type="common">Red clover</name>
    <dbReference type="NCBI Taxonomy" id="57577"/>
    <lineage>
        <taxon>Eukaryota</taxon>
        <taxon>Viridiplantae</taxon>
        <taxon>Streptophyta</taxon>
        <taxon>Embryophyta</taxon>
        <taxon>Tracheophyta</taxon>
        <taxon>Spermatophyta</taxon>
        <taxon>Magnoliopsida</taxon>
        <taxon>eudicotyledons</taxon>
        <taxon>Gunneridae</taxon>
        <taxon>Pentapetalae</taxon>
        <taxon>rosids</taxon>
        <taxon>fabids</taxon>
        <taxon>Fabales</taxon>
        <taxon>Fabaceae</taxon>
        <taxon>Papilionoideae</taxon>
        <taxon>50 kb inversion clade</taxon>
        <taxon>NPAAA clade</taxon>
        <taxon>Hologalegina</taxon>
        <taxon>IRL clade</taxon>
        <taxon>Trifolieae</taxon>
        <taxon>Trifolium</taxon>
    </lineage>
</organism>